<comment type="subcellular location">
    <subcellularLocation>
        <location evidence="1">Cytoplasm</location>
    </subcellularLocation>
</comment>
<dbReference type="Proteomes" id="UP000078046">
    <property type="component" value="Unassembled WGS sequence"/>
</dbReference>
<dbReference type="SMART" id="SM00320">
    <property type="entry name" value="WD40"/>
    <property type="match status" value="3"/>
</dbReference>
<dbReference type="InterPro" id="IPR015943">
    <property type="entry name" value="WD40/YVTN_repeat-like_dom_sf"/>
</dbReference>
<evidence type="ECO:0000313" key="8">
    <source>
        <dbReference type="EMBL" id="OAF68468.1"/>
    </source>
</evidence>
<protein>
    <recommendedName>
        <fullName evidence="7">tRNA (34-2'-O)-methyltransferase regulator WDR6</fullName>
    </recommendedName>
</protein>
<comment type="similarity">
    <text evidence="6">Belongs to the WD repeat WDR6 family.</text>
</comment>
<name>A0A177B2H0_9BILA</name>
<dbReference type="InterPro" id="IPR036322">
    <property type="entry name" value="WD40_repeat_dom_sf"/>
</dbReference>
<comment type="caution">
    <text evidence="8">The sequence shown here is derived from an EMBL/GenBank/DDBJ whole genome shotgun (WGS) entry which is preliminary data.</text>
</comment>
<evidence type="ECO:0000256" key="6">
    <source>
        <dbReference type="ARBA" id="ARBA00038255"/>
    </source>
</evidence>
<keyword evidence="9" id="KW-1185">Reference proteome</keyword>
<proteinExistence type="inferred from homology"/>
<evidence type="ECO:0000256" key="7">
    <source>
        <dbReference type="ARBA" id="ARBA00040154"/>
    </source>
</evidence>
<evidence type="ECO:0000256" key="2">
    <source>
        <dbReference type="ARBA" id="ARBA00022490"/>
    </source>
</evidence>
<sequence length="912" mass="106539">MKNLTIFDKTPINAINCCGNILFLGSNKILKAYNLNTNETLQDVNISTQRNIKKIEISKSLTNEKHEQIKYRVVAIIAYYELLVGKIAENFFVEPNEAICFQRIYFESKISSLNFSFFDKMYIFCNDFKLHVLLISDFKKSSSMELDDYQFLISSSTMVIEKKAYILCTSMMGHVKLYFRDYSDVDFQSVLFEMDNMSMITCCKIDFNSNLAFIISDDWALSIYDLSIPKHPKLISRKISHTARPWCIDYENGAKVIATSGQDGQVILSDYVGQFMGKIAFHQITNILSIKIFNEKIFIGSENSFSSVLIDDIKKQNINLLLENFQTEPRKLKALSMSLFQEGALIFELNFIHYFYNNYKKIQIPQSYRNNDNKVNICSISWDFFCLFMVCNGLHITFYVIDVDFKVTELNTQHNLFNSFHISKMWKLNQNIFPNLIGFVDSINLSILSLDQKNLELNVVYLVPLIKLYKSKITVVFVDFYCRFVMIGFRNGTIEMRRLFIYCENENFKKILKCHNNESVMDIIQDNRFNRLFSCGRDGYLVEYSYSTDRVDYVFKIVMRYRIKLMNWIEKLFLCENELFILGFKANRMILLNHSNFDVQYDMVCGGGHGVRVFKLYLEDTIKTFAYYTSRGGIIKYKREPIYPLIHFTANMLHGKQINRSIIHKFNFDTKKYMVLFTCSEDCSLKISYISNKKLNIMCTLQDFSSSVKDITLIDIQNLFLLIAGGGQCELNFFVFSMLKLESPKILFRNNMKYFVQSCMNNSKISSSKINVTILHIRAIHIQPNIFVACALSDGSLSFYLLQISLNNFKIIPFVKETVKIESNFITDICINNENDINVNITSLESHKIMSINNLTIHDTHFSFDYQIRTFNFEKKNIRKSFHLLKDGLYNFGNFDLFIVNTNLFNVKFFIS</sequence>
<evidence type="ECO:0000256" key="5">
    <source>
        <dbReference type="ARBA" id="ARBA00022737"/>
    </source>
</evidence>
<dbReference type="OrthoDB" id="5594999at2759"/>
<evidence type="ECO:0000313" key="9">
    <source>
        <dbReference type="Proteomes" id="UP000078046"/>
    </source>
</evidence>
<organism evidence="8 9">
    <name type="scientific">Intoshia linei</name>
    <dbReference type="NCBI Taxonomy" id="1819745"/>
    <lineage>
        <taxon>Eukaryota</taxon>
        <taxon>Metazoa</taxon>
        <taxon>Spiralia</taxon>
        <taxon>Lophotrochozoa</taxon>
        <taxon>Mesozoa</taxon>
        <taxon>Orthonectida</taxon>
        <taxon>Rhopaluridae</taxon>
        <taxon>Intoshia</taxon>
    </lineage>
</organism>
<dbReference type="PANTHER" id="PTHR14344:SF3">
    <property type="entry name" value="WD REPEAT-CONTAINING PROTEIN 6"/>
    <property type="match status" value="1"/>
</dbReference>
<evidence type="ECO:0000256" key="3">
    <source>
        <dbReference type="ARBA" id="ARBA00022574"/>
    </source>
</evidence>
<dbReference type="EMBL" id="LWCA01000441">
    <property type="protein sequence ID" value="OAF68468.1"/>
    <property type="molecule type" value="Genomic_DNA"/>
</dbReference>
<evidence type="ECO:0000256" key="1">
    <source>
        <dbReference type="ARBA" id="ARBA00004496"/>
    </source>
</evidence>
<keyword evidence="2" id="KW-0963">Cytoplasm</keyword>
<gene>
    <name evidence="8" type="ORF">A3Q56_03812</name>
</gene>
<reference evidence="8 9" key="1">
    <citation type="submission" date="2016-04" db="EMBL/GenBank/DDBJ databases">
        <title>The genome of Intoshia linei affirms orthonectids as highly simplified spiralians.</title>
        <authorList>
            <person name="Mikhailov K.V."/>
            <person name="Slusarev G.S."/>
            <person name="Nikitin M.A."/>
            <person name="Logacheva M.D."/>
            <person name="Penin A."/>
            <person name="Aleoshin V."/>
            <person name="Panchin Y.V."/>
        </authorList>
    </citation>
    <scope>NUCLEOTIDE SEQUENCE [LARGE SCALE GENOMIC DNA]</scope>
    <source>
        <strain evidence="8">Intl2013</strain>
        <tissue evidence="8">Whole animal</tissue>
    </source>
</reference>
<dbReference type="GO" id="GO:0030488">
    <property type="term" value="P:tRNA methylation"/>
    <property type="evidence" value="ECO:0007669"/>
    <property type="project" value="TreeGrafter"/>
</dbReference>
<dbReference type="InterPro" id="IPR001680">
    <property type="entry name" value="WD40_rpt"/>
</dbReference>
<keyword evidence="4" id="KW-0819">tRNA processing</keyword>
<accession>A0A177B2H0</accession>
<dbReference type="SUPFAM" id="SSF50978">
    <property type="entry name" value="WD40 repeat-like"/>
    <property type="match status" value="3"/>
</dbReference>
<evidence type="ECO:0000256" key="4">
    <source>
        <dbReference type="ARBA" id="ARBA00022694"/>
    </source>
</evidence>
<dbReference type="InterPro" id="IPR051973">
    <property type="entry name" value="tRNA_Anticodon_Mtase-Reg"/>
</dbReference>
<dbReference type="AlphaFoldDB" id="A0A177B2H0"/>
<dbReference type="PANTHER" id="PTHR14344">
    <property type="entry name" value="WD REPEAT PROTEIN"/>
    <property type="match status" value="1"/>
</dbReference>
<dbReference type="GO" id="GO:0005737">
    <property type="term" value="C:cytoplasm"/>
    <property type="evidence" value="ECO:0007669"/>
    <property type="project" value="UniProtKB-SubCell"/>
</dbReference>
<keyword evidence="5" id="KW-0677">Repeat</keyword>
<keyword evidence="3" id="KW-0853">WD repeat</keyword>
<dbReference type="Gene3D" id="2.130.10.10">
    <property type="entry name" value="YVTN repeat-like/Quinoprotein amine dehydrogenase"/>
    <property type="match status" value="1"/>
</dbReference>